<reference evidence="2" key="1">
    <citation type="submission" date="2017-07" db="EMBL/GenBank/DDBJ databases">
        <title>Taro Niue Genome Assembly and Annotation.</title>
        <authorList>
            <person name="Atibalentja N."/>
            <person name="Keating K."/>
            <person name="Fields C.J."/>
        </authorList>
    </citation>
    <scope>NUCLEOTIDE SEQUENCE</scope>
    <source>
        <strain evidence="2">Niue_2</strain>
        <tissue evidence="2">Leaf</tissue>
    </source>
</reference>
<dbReference type="InterPro" id="IPR001153">
    <property type="entry name" value="Barwin_dom"/>
</dbReference>
<dbReference type="PROSITE" id="PS51174">
    <property type="entry name" value="BARWIN_3"/>
    <property type="match status" value="1"/>
</dbReference>
<sequence>MQVTNRRTGAQRIVKIVDQCSNGGLDLDWQTAFQPSPFLAPFPLPLCASWLWTVDEVGLYNGTDKAKPILVHFAKLLPLGRLRSADAVCVVNLFRSGVGSSRGHFLFPHFFGSILKKLQSE</sequence>
<evidence type="ECO:0000313" key="2">
    <source>
        <dbReference type="EMBL" id="MQM11954.1"/>
    </source>
</evidence>
<dbReference type="Gene3D" id="2.40.40.10">
    <property type="entry name" value="RlpA-like domain"/>
    <property type="match status" value="1"/>
</dbReference>
<evidence type="ECO:0000313" key="3">
    <source>
        <dbReference type="Proteomes" id="UP000652761"/>
    </source>
</evidence>
<keyword evidence="3" id="KW-1185">Reference proteome</keyword>
<evidence type="ECO:0000259" key="1">
    <source>
        <dbReference type="PROSITE" id="PS51174"/>
    </source>
</evidence>
<dbReference type="AlphaFoldDB" id="A0A843X3X3"/>
<dbReference type="Proteomes" id="UP000652761">
    <property type="component" value="Unassembled WGS sequence"/>
</dbReference>
<dbReference type="InterPro" id="IPR036908">
    <property type="entry name" value="RlpA-like_sf"/>
</dbReference>
<organism evidence="2 3">
    <name type="scientific">Colocasia esculenta</name>
    <name type="common">Wild taro</name>
    <name type="synonym">Arum esculentum</name>
    <dbReference type="NCBI Taxonomy" id="4460"/>
    <lineage>
        <taxon>Eukaryota</taxon>
        <taxon>Viridiplantae</taxon>
        <taxon>Streptophyta</taxon>
        <taxon>Embryophyta</taxon>
        <taxon>Tracheophyta</taxon>
        <taxon>Spermatophyta</taxon>
        <taxon>Magnoliopsida</taxon>
        <taxon>Liliopsida</taxon>
        <taxon>Araceae</taxon>
        <taxon>Aroideae</taxon>
        <taxon>Colocasieae</taxon>
        <taxon>Colocasia</taxon>
    </lineage>
</organism>
<accession>A0A843X3X3</accession>
<dbReference type="SUPFAM" id="SSF50685">
    <property type="entry name" value="Barwin-like endoglucanases"/>
    <property type="match status" value="1"/>
</dbReference>
<gene>
    <name evidence="2" type="ORF">Taro_044869</name>
</gene>
<dbReference type="OrthoDB" id="5985073at2759"/>
<dbReference type="GO" id="GO:0042742">
    <property type="term" value="P:defense response to bacterium"/>
    <property type="evidence" value="ECO:0007669"/>
    <property type="project" value="InterPro"/>
</dbReference>
<dbReference type="EMBL" id="NMUH01005154">
    <property type="protein sequence ID" value="MQM11954.1"/>
    <property type="molecule type" value="Genomic_DNA"/>
</dbReference>
<dbReference type="GO" id="GO:0050832">
    <property type="term" value="P:defense response to fungus"/>
    <property type="evidence" value="ECO:0007669"/>
    <property type="project" value="InterPro"/>
</dbReference>
<protein>
    <recommendedName>
        <fullName evidence="1">Barwin domain-containing protein</fullName>
    </recommendedName>
</protein>
<proteinExistence type="predicted"/>
<comment type="caution">
    <text evidence="2">The sequence shown here is derived from an EMBL/GenBank/DDBJ whole genome shotgun (WGS) entry which is preliminary data.</text>
</comment>
<feature type="domain" description="Barwin" evidence="1">
    <location>
        <begin position="1"/>
        <end position="33"/>
    </location>
</feature>
<dbReference type="Pfam" id="PF00967">
    <property type="entry name" value="Barwin"/>
    <property type="match status" value="1"/>
</dbReference>
<name>A0A843X3X3_COLES</name>